<proteinExistence type="predicted"/>
<gene>
    <name evidence="1" type="ORF">E7101_05700</name>
</gene>
<name>A0A9D5NZI3_XYLRU</name>
<dbReference type="Proteomes" id="UP000806522">
    <property type="component" value="Unassembled WGS sequence"/>
</dbReference>
<dbReference type="EMBL" id="SUYC01000005">
    <property type="protein sequence ID" value="MBE6270430.1"/>
    <property type="molecule type" value="Genomic_DNA"/>
</dbReference>
<evidence type="ECO:0008006" key="3">
    <source>
        <dbReference type="Google" id="ProtNLM"/>
    </source>
</evidence>
<sequence length="367" mass="43027">MKRLEAIDAIIRLCNAVLLRNEPTSLPDLSAKEWNKLLTIASEQGVLPIIAPLLTEVTFEDEMSRLMLVEWIVTAEQNAAQYQERLKTMQFMAKMFANEGIDIMFLKGASLAQLYSKPEWRVFSDIDYYLYGWSERGLEVMERHGIENEGYYHHHTQATLNGILLENHYDFVERVNHRCDIALDDALKELSEKEGHSLRATFLGDEVTNAYVMTPTMNALFLMRHMSAHFVSETIPLRMLYDWVLFLKHHATDVDWQLVIDLYDKSEMSEFAGLIQYLLKTKLGVEYAECPVFLVDEEIAEKLWLSIINPPEQDPYKKFSLRYYIFETKTFWKNRWKHQIVYTGESYVWLFCRYALLGTKKMLGVLK</sequence>
<evidence type="ECO:0000313" key="1">
    <source>
        <dbReference type="EMBL" id="MBE6270430.1"/>
    </source>
</evidence>
<comment type="caution">
    <text evidence="1">The sequence shown here is derived from an EMBL/GenBank/DDBJ whole genome shotgun (WGS) entry which is preliminary data.</text>
</comment>
<accession>A0A9D5NZI3</accession>
<protein>
    <recommendedName>
        <fullName evidence="3">Nucleotidyltransferase</fullName>
    </recommendedName>
</protein>
<dbReference type="InterPro" id="IPR039498">
    <property type="entry name" value="NTP_transf_5"/>
</dbReference>
<dbReference type="AlphaFoldDB" id="A0A9D5NZI3"/>
<organism evidence="1 2">
    <name type="scientific">Xylanibacter ruminicola</name>
    <name type="common">Prevotella ruminicola</name>
    <dbReference type="NCBI Taxonomy" id="839"/>
    <lineage>
        <taxon>Bacteria</taxon>
        <taxon>Pseudomonadati</taxon>
        <taxon>Bacteroidota</taxon>
        <taxon>Bacteroidia</taxon>
        <taxon>Bacteroidales</taxon>
        <taxon>Prevotellaceae</taxon>
        <taxon>Xylanibacter</taxon>
    </lineage>
</organism>
<dbReference type="Pfam" id="PF14907">
    <property type="entry name" value="NTP_transf_5"/>
    <property type="match status" value="1"/>
</dbReference>
<reference evidence="1" key="1">
    <citation type="submission" date="2019-04" db="EMBL/GenBank/DDBJ databases">
        <title>Evolution of Biomass-Degrading Anaerobic Consortia Revealed by Metagenomics.</title>
        <authorList>
            <person name="Peng X."/>
        </authorList>
    </citation>
    <scope>NUCLEOTIDE SEQUENCE</scope>
    <source>
        <strain evidence="1">SIG140</strain>
    </source>
</reference>
<evidence type="ECO:0000313" key="2">
    <source>
        <dbReference type="Proteomes" id="UP000806522"/>
    </source>
</evidence>